<proteinExistence type="predicted"/>
<accession>A0A3B0SMU2</accession>
<dbReference type="Pfam" id="PF04325">
    <property type="entry name" value="DUF465"/>
    <property type="match status" value="1"/>
</dbReference>
<evidence type="ECO:0000313" key="2">
    <source>
        <dbReference type="EMBL" id="VAW02019.1"/>
    </source>
</evidence>
<dbReference type="InterPro" id="IPR007420">
    <property type="entry name" value="DUF465"/>
</dbReference>
<dbReference type="AlphaFoldDB" id="A0A3B0SMU2"/>
<organism evidence="2">
    <name type="scientific">hydrothermal vent metagenome</name>
    <dbReference type="NCBI Taxonomy" id="652676"/>
    <lineage>
        <taxon>unclassified sequences</taxon>
        <taxon>metagenomes</taxon>
        <taxon>ecological metagenomes</taxon>
    </lineage>
</organism>
<dbReference type="EMBL" id="UOEC01000193">
    <property type="protein sequence ID" value="VAW02019.1"/>
    <property type="molecule type" value="Genomic_DNA"/>
</dbReference>
<protein>
    <recommendedName>
        <fullName evidence="3">DUF465 domain-containing protein</fullName>
    </recommendedName>
</protein>
<keyword evidence="1" id="KW-0175">Coiled coil</keyword>
<dbReference type="InterPro" id="IPR038444">
    <property type="entry name" value="DUF465_sf"/>
</dbReference>
<feature type="coiled-coil region" evidence="1">
    <location>
        <begin position="5"/>
        <end position="60"/>
    </location>
</feature>
<dbReference type="Gene3D" id="6.10.280.50">
    <property type="match status" value="1"/>
</dbReference>
<name>A0A3B0SMU2_9ZZZZ</name>
<evidence type="ECO:0000256" key="1">
    <source>
        <dbReference type="SAM" id="Coils"/>
    </source>
</evidence>
<evidence type="ECO:0008006" key="3">
    <source>
        <dbReference type="Google" id="ProtNLM"/>
    </source>
</evidence>
<sequence length="67" mass="8103">MTSREKQLKDRIRELRQQHGELDLAIKKLMLEENPDQLRVKRIKKEKLRHKDEIAKLEDLLFPDIIA</sequence>
<gene>
    <name evidence="2" type="ORF">MNBD_ALPHA08-1430</name>
</gene>
<reference evidence="2" key="1">
    <citation type="submission" date="2018-06" db="EMBL/GenBank/DDBJ databases">
        <authorList>
            <person name="Zhirakovskaya E."/>
        </authorList>
    </citation>
    <scope>NUCLEOTIDE SEQUENCE</scope>
</reference>